<reference evidence="2" key="1">
    <citation type="submission" date="2021-01" db="EMBL/GenBank/DDBJ databases">
        <title>Caligus Genome Assembly.</title>
        <authorList>
            <person name="Gallardo-Escarate C."/>
        </authorList>
    </citation>
    <scope>NUCLEOTIDE SEQUENCE [LARGE SCALE GENOMIC DNA]</scope>
</reference>
<evidence type="ECO:0000313" key="2">
    <source>
        <dbReference type="Proteomes" id="UP000595437"/>
    </source>
</evidence>
<sequence length="60" mass="6495">MTDLGPEKNADLLIRLKAIVTANPGTRFNLGQKAQHEQATVSRAVKDLTSYLTSAARPIC</sequence>
<name>A0A7T8H1B3_CALRO</name>
<proteinExistence type="predicted"/>
<organism evidence="1 2">
    <name type="scientific">Caligus rogercresseyi</name>
    <name type="common">Sea louse</name>
    <dbReference type="NCBI Taxonomy" id="217165"/>
    <lineage>
        <taxon>Eukaryota</taxon>
        <taxon>Metazoa</taxon>
        <taxon>Ecdysozoa</taxon>
        <taxon>Arthropoda</taxon>
        <taxon>Crustacea</taxon>
        <taxon>Multicrustacea</taxon>
        <taxon>Hexanauplia</taxon>
        <taxon>Copepoda</taxon>
        <taxon>Siphonostomatoida</taxon>
        <taxon>Caligidae</taxon>
        <taxon>Caligus</taxon>
    </lineage>
</organism>
<accession>A0A7T8H1B3</accession>
<dbReference type="Proteomes" id="UP000595437">
    <property type="component" value="Chromosome 10"/>
</dbReference>
<dbReference type="AlphaFoldDB" id="A0A7T8H1B3"/>
<evidence type="ECO:0000313" key="1">
    <source>
        <dbReference type="EMBL" id="QQP41512.1"/>
    </source>
</evidence>
<gene>
    <name evidence="1" type="ORF">FKW44_015915</name>
</gene>
<dbReference type="EMBL" id="CP045899">
    <property type="protein sequence ID" value="QQP41512.1"/>
    <property type="molecule type" value="Genomic_DNA"/>
</dbReference>
<keyword evidence="2" id="KW-1185">Reference proteome</keyword>
<protein>
    <submittedName>
        <fullName evidence="1">Uncharacterized protein</fullName>
    </submittedName>
</protein>